<dbReference type="AlphaFoldDB" id="A0A2P7RTV5"/>
<dbReference type="InterPro" id="IPR023186">
    <property type="entry name" value="IUNH"/>
</dbReference>
<keyword evidence="5" id="KW-1185">Reference proteome</keyword>
<dbReference type="PANTHER" id="PTHR12304:SF4">
    <property type="entry name" value="URIDINE NUCLEOSIDASE"/>
    <property type="match status" value="1"/>
</dbReference>
<gene>
    <name evidence="4" type="ORF">C7I84_25400</name>
</gene>
<sequence>MTLRKVIFDTDPGVDDAMALLFLHHAPEVELAGITTTFGNGTIDQTTFNALYIAERFGIAAPVARGAGAPLVGAAMAPPDFVHGRNALGDVALPAQLRARADPRPAYRFIIDAVRAAPHEISIVAVGRMTNLALTLREEPGIASLVKEIVVMGGAFGIAGVQGNVTPAAEANIIGDPEAADEIAAADWPITFVGLDVTQKTRMSTDFLADLAEKSGESGHFVWDISRFYEAFHQAGGVSSIYVHDSSAVAYFLKPELFTTRSGAIRVSTDGITRGMTVQKPDTLSYPPGAWDGRPSHRVCTSVDSDGLLDLYRSTLIEAR</sequence>
<dbReference type="Pfam" id="PF01156">
    <property type="entry name" value="IU_nuc_hydro"/>
    <property type="match status" value="1"/>
</dbReference>
<proteinExistence type="predicted"/>
<dbReference type="CDD" id="cd02650">
    <property type="entry name" value="nuc_hydro_CaPnhB"/>
    <property type="match status" value="1"/>
</dbReference>
<evidence type="ECO:0000259" key="3">
    <source>
        <dbReference type="Pfam" id="PF01156"/>
    </source>
</evidence>
<dbReference type="InterPro" id="IPR036452">
    <property type="entry name" value="Ribo_hydro-like"/>
</dbReference>
<dbReference type="PANTHER" id="PTHR12304">
    <property type="entry name" value="INOSINE-URIDINE PREFERRING NUCLEOSIDE HYDROLASE"/>
    <property type="match status" value="1"/>
</dbReference>
<comment type="caution">
    <text evidence="4">The sequence shown here is derived from an EMBL/GenBank/DDBJ whole genome shotgun (WGS) entry which is preliminary data.</text>
</comment>
<evidence type="ECO:0000256" key="1">
    <source>
        <dbReference type="ARBA" id="ARBA00022801"/>
    </source>
</evidence>
<dbReference type="GO" id="GO:0006152">
    <property type="term" value="P:purine nucleoside catabolic process"/>
    <property type="evidence" value="ECO:0007669"/>
    <property type="project" value="TreeGrafter"/>
</dbReference>
<evidence type="ECO:0000313" key="4">
    <source>
        <dbReference type="EMBL" id="PSJ53626.1"/>
    </source>
</evidence>
<dbReference type="Proteomes" id="UP000241229">
    <property type="component" value="Unassembled WGS sequence"/>
</dbReference>
<keyword evidence="1 4" id="KW-0378">Hydrolase</keyword>
<evidence type="ECO:0000256" key="2">
    <source>
        <dbReference type="ARBA" id="ARBA00023295"/>
    </source>
</evidence>
<name>A0A2P7RTV5_9HYPH</name>
<dbReference type="GO" id="GO:0005829">
    <property type="term" value="C:cytosol"/>
    <property type="evidence" value="ECO:0007669"/>
    <property type="project" value="TreeGrafter"/>
</dbReference>
<dbReference type="OrthoDB" id="9797882at2"/>
<accession>A0A2P7RTV5</accession>
<feature type="domain" description="Inosine/uridine-preferring nucleoside hydrolase" evidence="3">
    <location>
        <begin position="6"/>
        <end position="309"/>
    </location>
</feature>
<reference evidence="4 5" key="1">
    <citation type="submission" date="2018-03" db="EMBL/GenBank/DDBJ databases">
        <title>The draft genome of Mesorhizobium sp. 6GN-30.</title>
        <authorList>
            <person name="Liu L."/>
            <person name="Li L."/>
            <person name="Wang T."/>
            <person name="Zhang X."/>
            <person name="Liang L."/>
        </authorList>
    </citation>
    <scope>NUCLEOTIDE SEQUENCE [LARGE SCALE GENOMIC DNA]</scope>
    <source>
        <strain evidence="4 5">6GN30</strain>
    </source>
</reference>
<organism evidence="4 5">
    <name type="scientific">Kumtagia ephedrae</name>
    <dbReference type="NCBI Taxonomy" id="2116701"/>
    <lineage>
        <taxon>Bacteria</taxon>
        <taxon>Pseudomonadati</taxon>
        <taxon>Pseudomonadota</taxon>
        <taxon>Alphaproteobacteria</taxon>
        <taxon>Hyphomicrobiales</taxon>
        <taxon>Phyllobacteriaceae</taxon>
        <taxon>Kumtagia</taxon>
    </lineage>
</organism>
<dbReference type="InterPro" id="IPR001910">
    <property type="entry name" value="Inosine/uridine_hydrolase_dom"/>
</dbReference>
<dbReference type="Gene3D" id="3.90.245.10">
    <property type="entry name" value="Ribonucleoside hydrolase-like"/>
    <property type="match status" value="1"/>
</dbReference>
<dbReference type="RefSeq" id="WP_106775015.1">
    <property type="nucleotide sequence ID" value="NZ_PXYK01000033.1"/>
</dbReference>
<dbReference type="GO" id="GO:0008477">
    <property type="term" value="F:purine nucleosidase activity"/>
    <property type="evidence" value="ECO:0007669"/>
    <property type="project" value="TreeGrafter"/>
</dbReference>
<dbReference type="EMBL" id="PXYK01000033">
    <property type="protein sequence ID" value="PSJ53626.1"/>
    <property type="molecule type" value="Genomic_DNA"/>
</dbReference>
<protein>
    <submittedName>
        <fullName evidence="4">Nucleoside hydrolase</fullName>
    </submittedName>
</protein>
<dbReference type="SUPFAM" id="SSF53590">
    <property type="entry name" value="Nucleoside hydrolase"/>
    <property type="match status" value="1"/>
</dbReference>
<keyword evidence="2" id="KW-0326">Glycosidase</keyword>
<evidence type="ECO:0000313" key="5">
    <source>
        <dbReference type="Proteomes" id="UP000241229"/>
    </source>
</evidence>